<name>A0ABS7G627_9ACTN</name>
<evidence type="ECO:0000256" key="2">
    <source>
        <dbReference type="SAM" id="Phobius"/>
    </source>
</evidence>
<reference evidence="3 4" key="1">
    <citation type="submission" date="2021-07" db="EMBL/GenBank/DDBJ databases">
        <title>Actinomadura sp. PM05-2 isolated from lichen.</title>
        <authorList>
            <person name="Somphong A."/>
            <person name="Phongsopitanun W."/>
            <person name="Tanasupawat S."/>
            <person name="Peongsungnone V."/>
        </authorList>
    </citation>
    <scope>NUCLEOTIDE SEQUENCE [LARGE SCALE GENOMIC DNA]</scope>
    <source>
        <strain evidence="3 4">PM05-2</strain>
    </source>
</reference>
<evidence type="ECO:0008006" key="5">
    <source>
        <dbReference type="Google" id="ProtNLM"/>
    </source>
</evidence>
<proteinExistence type="predicted"/>
<feature type="region of interest" description="Disordered" evidence="1">
    <location>
        <begin position="71"/>
        <end position="138"/>
    </location>
</feature>
<comment type="caution">
    <text evidence="3">The sequence shown here is derived from an EMBL/GenBank/DDBJ whole genome shotgun (WGS) entry which is preliminary data.</text>
</comment>
<accession>A0ABS7G627</accession>
<evidence type="ECO:0000313" key="4">
    <source>
        <dbReference type="Proteomes" id="UP000774570"/>
    </source>
</evidence>
<feature type="transmembrane region" description="Helical" evidence="2">
    <location>
        <begin position="46"/>
        <end position="66"/>
    </location>
</feature>
<feature type="compositionally biased region" description="Polar residues" evidence="1">
    <location>
        <begin position="196"/>
        <end position="210"/>
    </location>
</feature>
<keyword evidence="2" id="KW-0472">Membrane</keyword>
<keyword evidence="2" id="KW-1133">Transmembrane helix</keyword>
<protein>
    <recommendedName>
        <fullName evidence="5">DUF5666 domain-containing protein</fullName>
    </recommendedName>
</protein>
<dbReference type="EMBL" id="JAIBOA010000032">
    <property type="protein sequence ID" value="MBW8487257.1"/>
    <property type="molecule type" value="Genomic_DNA"/>
</dbReference>
<keyword evidence="2" id="KW-0812">Transmembrane</keyword>
<organism evidence="3 4">
    <name type="scientific">Actinomadura parmotrematis</name>
    <dbReference type="NCBI Taxonomy" id="2864039"/>
    <lineage>
        <taxon>Bacteria</taxon>
        <taxon>Bacillati</taxon>
        <taxon>Actinomycetota</taxon>
        <taxon>Actinomycetes</taxon>
        <taxon>Streptosporangiales</taxon>
        <taxon>Thermomonosporaceae</taxon>
        <taxon>Actinomadura</taxon>
    </lineage>
</organism>
<feature type="compositionally biased region" description="Gly residues" evidence="1">
    <location>
        <begin position="73"/>
        <end position="138"/>
    </location>
</feature>
<keyword evidence="4" id="KW-1185">Reference proteome</keyword>
<evidence type="ECO:0000256" key="1">
    <source>
        <dbReference type="SAM" id="MobiDB-lite"/>
    </source>
</evidence>
<dbReference type="Proteomes" id="UP000774570">
    <property type="component" value="Unassembled WGS sequence"/>
</dbReference>
<feature type="compositionally biased region" description="Basic and acidic residues" evidence="1">
    <location>
        <begin position="1"/>
        <end position="15"/>
    </location>
</feature>
<feature type="region of interest" description="Disordered" evidence="1">
    <location>
        <begin position="1"/>
        <end position="32"/>
    </location>
</feature>
<sequence length="217" mass="20858">MSDHRKDERAPRAPESDAELLSSSPFEGDLDEELAAQPARSVKPGAAVYLGAAVLVVAGFIGGIWADKQWSDGGSGSGQRAGGAPGGPSGYGGLGQRGEGGGFPGGGEGFPGGGQGFPGGGQGFPGGGQAAGGGQGGGATVGTVTKVGKGVLYIKTADGKTVKVSTSGKTTIRVTRNGTLKDLGSGTTVIVQGTAGSDGSIAATSVSQGTARGGQRP</sequence>
<evidence type="ECO:0000313" key="3">
    <source>
        <dbReference type="EMBL" id="MBW8487257.1"/>
    </source>
</evidence>
<feature type="region of interest" description="Disordered" evidence="1">
    <location>
        <begin position="196"/>
        <end position="217"/>
    </location>
</feature>
<gene>
    <name evidence="3" type="ORF">K1Y72_33210</name>
</gene>
<dbReference type="RefSeq" id="WP_220170495.1">
    <property type="nucleotide sequence ID" value="NZ_JAIBOA010000032.1"/>
</dbReference>